<name>A0ABW3HP65_9BACL</name>
<dbReference type="CDD" id="cd17532">
    <property type="entry name" value="REC_LytTR_AlgR-like"/>
    <property type="match status" value="1"/>
</dbReference>
<dbReference type="InterPro" id="IPR007492">
    <property type="entry name" value="LytTR_DNA-bd_dom"/>
</dbReference>
<dbReference type="Gene3D" id="3.40.50.2300">
    <property type="match status" value="1"/>
</dbReference>
<dbReference type="Pfam" id="PF00072">
    <property type="entry name" value="Response_reg"/>
    <property type="match status" value="1"/>
</dbReference>
<dbReference type="Gene3D" id="2.40.50.1020">
    <property type="entry name" value="LytTr DNA-binding domain"/>
    <property type="match status" value="1"/>
</dbReference>
<dbReference type="SUPFAM" id="SSF52172">
    <property type="entry name" value="CheY-like"/>
    <property type="match status" value="1"/>
</dbReference>
<feature type="modified residue" description="4-aspartylphosphate" evidence="1">
    <location>
        <position position="57"/>
    </location>
</feature>
<dbReference type="RefSeq" id="WP_377563293.1">
    <property type="nucleotide sequence ID" value="NZ_JBHTJZ010000008.1"/>
</dbReference>
<comment type="caution">
    <text evidence="4">The sequence shown here is derived from an EMBL/GenBank/DDBJ whole genome shotgun (WGS) entry which is preliminary data.</text>
</comment>
<gene>
    <name evidence="4" type="ORF">ACFQ2I_07555</name>
</gene>
<sequence length="249" mass="28445">MDQKIRVLIVDDEPHSRAELKHLLGEQQGIQIAGEADNGEAALMKAIQLQPDVMFLDIEMPGMNGLEAAKSLRELKKPPLLVFATAYPDFAVQAFRYEATDYLLKPYDEEQLADTMERVRKALARNDEGEKRVTPRRMAGSGKLAIESGGEIMYLDPAYIRYIVFEDKGAKIICSSSEYMTKLPLKELERRLSAYSFHRVHKSYLVNLNCIKRLTPWFNGAYQLELEGVKELVCVSRNYVKGLRERLEI</sequence>
<dbReference type="Proteomes" id="UP001596989">
    <property type="component" value="Unassembled WGS sequence"/>
</dbReference>
<accession>A0ABW3HP65</accession>
<dbReference type="InterPro" id="IPR001789">
    <property type="entry name" value="Sig_transdc_resp-reg_receiver"/>
</dbReference>
<dbReference type="Pfam" id="PF04397">
    <property type="entry name" value="LytTR"/>
    <property type="match status" value="1"/>
</dbReference>
<reference evidence="5" key="1">
    <citation type="journal article" date="2019" name="Int. J. Syst. Evol. Microbiol.">
        <title>The Global Catalogue of Microorganisms (GCM) 10K type strain sequencing project: providing services to taxonomists for standard genome sequencing and annotation.</title>
        <authorList>
            <consortium name="The Broad Institute Genomics Platform"/>
            <consortium name="The Broad Institute Genome Sequencing Center for Infectious Disease"/>
            <person name="Wu L."/>
            <person name="Ma J."/>
        </authorList>
    </citation>
    <scope>NUCLEOTIDE SEQUENCE [LARGE SCALE GENOMIC DNA]</scope>
    <source>
        <strain evidence="5">CCUG 59129</strain>
    </source>
</reference>
<organism evidence="4 5">
    <name type="scientific">Paenibacillus chungangensis</name>
    <dbReference type="NCBI Taxonomy" id="696535"/>
    <lineage>
        <taxon>Bacteria</taxon>
        <taxon>Bacillati</taxon>
        <taxon>Bacillota</taxon>
        <taxon>Bacilli</taxon>
        <taxon>Bacillales</taxon>
        <taxon>Paenibacillaceae</taxon>
        <taxon>Paenibacillus</taxon>
    </lineage>
</organism>
<dbReference type="PANTHER" id="PTHR37299">
    <property type="entry name" value="TRANSCRIPTIONAL REGULATOR-RELATED"/>
    <property type="match status" value="1"/>
</dbReference>
<dbReference type="SMART" id="SM00448">
    <property type="entry name" value="REC"/>
    <property type="match status" value="1"/>
</dbReference>
<dbReference type="EMBL" id="JBHTJZ010000008">
    <property type="protein sequence ID" value="MFD0959242.1"/>
    <property type="molecule type" value="Genomic_DNA"/>
</dbReference>
<dbReference type="InterPro" id="IPR046947">
    <property type="entry name" value="LytR-like"/>
</dbReference>
<evidence type="ECO:0000259" key="3">
    <source>
        <dbReference type="PROSITE" id="PS50930"/>
    </source>
</evidence>
<feature type="domain" description="Response regulatory" evidence="2">
    <location>
        <begin position="6"/>
        <end position="120"/>
    </location>
</feature>
<proteinExistence type="predicted"/>
<evidence type="ECO:0000313" key="5">
    <source>
        <dbReference type="Proteomes" id="UP001596989"/>
    </source>
</evidence>
<dbReference type="PROSITE" id="PS50110">
    <property type="entry name" value="RESPONSE_REGULATORY"/>
    <property type="match status" value="1"/>
</dbReference>
<dbReference type="InterPro" id="IPR011006">
    <property type="entry name" value="CheY-like_superfamily"/>
</dbReference>
<evidence type="ECO:0000313" key="4">
    <source>
        <dbReference type="EMBL" id="MFD0959242.1"/>
    </source>
</evidence>
<dbReference type="PROSITE" id="PS50930">
    <property type="entry name" value="HTH_LYTTR"/>
    <property type="match status" value="1"/>
</dbReference>
<keyword evidence="5" id="KW-1185">Reference proteome</keyword>
<evidence type="ECO:0000256" key="1">
    <source>
        <dbReference type="PROSITE-ProRule" id="PRU00169"/>
    </source>
</evidence>
<protein>
    <submittedName>
        <fullName evidence="4">LytR/AlgR family response regulator transcription factor</fullName>
    </submittedName>
</protein>
<dbReference type="PANTHER" id="PTHR37299:SF1">
    <property type="entry name" value="STAGE 0 SPORULATION PROTEIN A HOMOLOG"/>
    <property type="match status" value="1"/>
</dbReference>
<feature type="domain" description="HTH LytTR-type" evidence="3">
    <location>
        <begin position="144"/>
        <end position="249"/>
    </location>
</feature>
<dbReference type="SMART" id="SM00850">
    <property type="entry name" value="LytTR"/>
    <property type="match status" value="1"/>
</dbReference>
<evidence type="ECO:0000259" key="2">
    <source>
        <dbReference type="PROSITE" id="PS50110"/>
    </source>
</evidence>
<keyword evidence="1" id="KW-0597">Phosphoprotein</keyword>